<gene>
    <name evidence="8" type="ORF">LKD42_13045</name>
</gene>
<evidence type="ECO:0000256" key="7">
    <source>
        <dbReference type="SAM" id="Phobius"/>
    </source>
</evidence>
<evidence type="ECO:0000256" key="5">
    <source>
        <dbReference type="ARBA" id="ARBA00022989"/>
    </source>
</evidence>
<dbReference type="RefSeq" id="WP_248835975.1">
    <property type="nucleotide sequence ID" value="NZ_JAJEQE010000059.1"/>
</dbReference>
<evidence type="ECO:0000256" key="2">
    <source>
        <dbReference type="ARBA" id="ARBA00022448"/>
    </source>
</evidence>
<keyword evidence="9" id="KW-1185">Reference proteome</keyword>
<dbReference type="InterPro" id="IPR052031">
    <property type="entry name" value="Membrane_Transporter-Flippase"/>
</dbReference>
<keyword evidence="4 7" id="KW-0812">Transmembrane</keyword>
<dbReference type="EMBL" id="JAJEQE010000059">
    <property type="protein sequence ID" value="MCC2150153.1"/>
    <property type="molecule type" value="Genomic_DNA"/>
</dbReference>
<protein>
    <submittedName>
        <fullName evidence="8">MATE family efflux transporter</fullName>
    </submittedName>
</protein>
<dbReference type="InterPro" id="IPR002528">
    <property type="entry name" value="MATE_fam"/>
</dbReference>
<evidence type="ECO:0000313" key="9">
    <source>
        <dbReference type="Proteomes" id="UP001299235"/>
    </source>
</evidence>
<feature type="transmembrane region" description="Helical" evidence="7">
    <location>
        <begin position="194"/>
        <end position="213"/>
    </location>
</feature>
<feature type="transmembrane region" description="Helical" evidence="7">
    <location>
        <begin position="92"/>
        <end position="115"/>
    </location>
</feature>
<feature type="transmembrane region" description="Helical" evidence="7">
    <location>
        <begin position="167"/>
        <end position="188"/>
    </location>
</feature>
<evidence type="ECO:0000256" key="6">
    <source>
        <dbReference type="ARBA" id="ARBA00023136"/>
    </source>
</evidence>
<keyword evidence="6 7" id="KW-0472">Membrane</keyword>
<name>A0ABS8EZD1_9FIRM</name>
<keyword evidence="2" id="KW-0813">Transport</keyword>
<dbReference type="PIRSF" id="PIRSF006603">
    <property type="entry name" value="DinF"/>
    <property type="match status" value="1"/>
</dbReference>
<proteinExistence type="predicted"/>
<dbReference type="Proteomes" id="UP001299235">
    <property type="component" value="Unassembled WGS sequence"/>
</dbReference>
<feature type="transmembrane region" description="Helical" evidence="7">
    <location>
        <begin position="409"/>
        <end position="429"/>
    </location>
</feature>
<keyword evidence="5 7" id="KW-1133">Transmembrane helix</keyword>
<keyword evidence="3" id="KW-1003">Cell membrane</keyword>
<dbReference type="NCBIfam" id="TIGR00797">
    <property type="entry name" value="matE"/>
    <property type="match status" value="1"/>
</dbReference>
<feature type="transmembrane region" description="Helical" evidence="7">
    <location>
        <begin position="234"/>
        <end position="259"/>
    </location>
</feature>
<dbReference type="PANTHER" id="PTHR43549:SF2">
    <property type="entry name" value="MULTIDRUG RESISTANCE PROTEIN NORM-RELATED"/>
    <property type="match status" value="1"/>
</dbReference>
<reference evidence="8 9" key="1">
    <citation type="submission" date="2021-10" db="EMBL/GenBank/DDBJ databases">
        <title>Anaerobic single-cell dispensing facilitates the cultivation of human gut bacteria.</title>
        <authorList>
            <person name="Afrizal A."/>
        </authorList>
    </citation>
    <scope>NUCLEOTIDE SEQUENCE [LARGE SCALE GENOMIC DNA]</scope>
    <source>
        <strain evidence="8 9">CLA-AA-H246</strain>
    </source>
</reference>
<evidence type="ECO:0000256" key="4">
    <source>
        <dbReference type="ARBA" id="ARBA00022692"/>
    </source>
</evidence>
<feature type="transmembrane region" description="Helical" evidence="7">
    <location>
        <begin position="56"/>
        <end position="80"/>
    </location>
</feature>
<feature type="transmembrane region" description="Helical" evidence="7">
    <location>
        <begin position="135"/>
        <end position="155"/>
    </location>
</feature>
<feature type="transmembrane region" description="Helical" evidence="7">
    <location>
        <begin position="279"/>
        <end position="301"/>
    </location>
</feature>
<evidence type="ECO:0000313" key="8">
    <source>
        <dbReference type="EMBL" id="MCC2150153.1"/>
    </source>
</evidence>
<evidence type="ECO:0000256" key="1">
    <source>
        <dbReference type="ARBA" id="ARBA00004651"/>
    </source>
</evidence>
<comment type="subcellular location">
    <subcellularLocation>
        <location evidence="1">Cell membrane</location>
        <topology evidence="1">Multi-pass membrane protein</topology>
    </subcellularLocation>
</comment>
<dbReference type="Pfam" id="PF01554">
    <property type="entry name" value="MatE"/>
    <property type="match status" value="2"/>
</dbReference>
<feature type="transmembrane region" description="Helical" evidence="7">
    <location>
        <begin position="385"/>
        <end position="403"/>
    </location>
</feature>
<evidence type="ECO:0000256" key="3">
    <source>
        <dbReference type="ARBA" id="ARBA00022475"/>
    </source>
</evidence>
<feature type="transmembrane region" description="Helical" evidence="7">
    <location>
        <begin position="313"/>
        <end position="334"/>
    </location>
</feature>
<comment type="caution">
    <text evidence="8">The sequence shown here is derived from an EMBL/GenBank/DDBJ whole genome shotgun (WGS) entry which is preliminary data.</text>
</comment>
<accession>A0ABS8EZD1</accession>
<organism evidence="8 9">
    <name type="scientific">Hominisplanchenecus faecis</name>
    <dbReference type="NCBI Taxonomy" id="2885351"/>
    <lineage>
        <taxon>Bacteria</taxon>
        <taxon>Bacillati</taxon>
        <taxon>Bacillota</taxon>
        <taxon>Clostridia</taxon>
        <taxon>Lachnospirales</taxon>
        <taxon>Lachnospiraceae</taxon>
        <taxon>Hominisplanchenecus</taxon>
    </lineage>
</organism>
<feature type="transmembrane region" description="Helical" evidence="7">
    <location>
        <begin position="15"/>
        <end position="36"/>
    </location>
</feature>
<dbReference type="PANTHER" id="PTHR43549">
    <property type="entry name" value="MULTIDRUG RESISTANCE PROTEIN YPNP-RELATED"/>
    <property type="match status" value="1"/>
</dbReference>
<dbReference type="InterPro" id="IPR048279">
    <property type="entry name" value="MdtK-like"/>
</dbReference>
<feature type="transmembrane region" description="Helical" evidence="7">
    <location>
        <begin position="354"/>
        <end position="373"/>
    </location>
</feature>
<sequence length="434" mass="48002">MDTSEFYGKEKISRILLKIAPPVMLAQLIQALYNIVDSLFVGKYSETGLTALSIIYPLQLLMIALAVGTGVGINTDMAYYFGIRQEKKAEEVAGIGTPLAVFLWIVFAAVCYLIMPFYARISTNSEEIIRDVVVYGRIVCVVSIGLFTEGVWSKILQARGDMKTPMVAQIAGAITNIILDPILIFGMFGIHKFGIAGAAIATVIGQIVAALVVMRKAFVRSPEKSCYLPHIKRIYQLGIPNILMQSAYTFYIFGLNMILAGFSDQAVTALGLYYKWQSFFFIPLGALQTCIVPVISFNYAAKDQERCKAVLKESLIAGMALMFLGTLCFEFLPVQMLSTFSKDAQVIAIGTNGFHYIGVAFIPMVTSLIFPVYFQAIGSAVKSSILTVVRTMVLFVPLGYLFSRFGLQYFWLTFPVTEVLTTLVGFKFYRSQQA</sequence>